<gene>
    <name evidence="3" type="ORF">PPYR_04287</name>
</gene>
<dbReference type="InParanoid" id="A0A5N4AXM4"/>
<keyword evidence="4" id="KW-1185">Reference proteome</keyword>
<proteinExistence type="predicted"/>
<feature type="region of interest" description="Disordered" evidence="1">
    <location>
        <begin position="119"/>
        <end position="148"/>
    </location>
</feature>
<accession>A0A5N4AXM4</accession>
<dbReference type="EMBL" id="VVIM01000002">
    <property type="protein sequence ID" value="KAB0802101.1"/>
    <property type="molecule type" value="Genomic_DNA"/>
</dbReference>
<dbReference type="PANTHER" id="PTHR23247:SF2">
    <property type="entry name" value="COILED-COIL DOMAIN-CONTAINING PROTEIN 34"/>
    <property type="match status" value="1"/>
</dbReference>
<reference evidence="3 4" key="1">
    <citation type="journal article" date="2018" name="Elife">
        <title>Firefly genomes illuminate parallel origins of bioluminescence in beetles.</title>
        <authorList>
            <person name="Fallon T.R."/>
            <person name="Lower S.E."/>
            <person name="Chang C.H."/>
            <person name="Bessho-Uehara M."/>
            <person name="Martin G.J."/>
            <person name="Bewick A.J."/>
            <person name="Behringer M."/>
            <person name="Debat H.J."/>
            <person name="Wong I."/>
            <person name="Day J.C."/>
            <person name="Suvorov A."/>
            <person name="Silva C.J."/>
            <person name="Stanger-Hall K.F."/>
            <person name="Hall D.W."/>
            <person name="Schmitz R.J."/>
            <person name="Nelson D.R."/>
            <person name="Lewis S.M."/>
            <person name="Shigenobu S."/>
            <person name="Bybee S.M."/>
            <person name="Larracuente A.M."/>
            <person name="Oba Y."/>
            <person name="Weng J.K."/>
        </authorList>
    </citation>
    <scope>NUCLEOTIDE SEQUENCE [LARGE SCALE GENOMIC DNA]</scope>
    <source>
        <strain evidence="3">1611_PpyrPB1</strain>
        <tissue evidence="3">Whole body</tissue>
    </source>
</reference>
<organism evidence="3 4">
    <name type="scientific">Photinus pyralis</name>
    <name type="common">Common eastern firefly</name>
    <name type="synonym">Lampyris pyralis</name>
    <dbReference type="NCBI Taxonomy" id="7054"/>
    <lineage>
        <taxon>Eukaryota</taxon>
        <taxon>Metazoa</taxon>
        <taxon>Ecdysozoa</taxon>
        <taxon>Arthropoda</taxon>
        <taxon>Hexapoda</taxon>
        <taxon>Insecta</taxon>
        <taxon>Pterygota</taxon>
        <taxon>Neoptera</taxon>
        <taxon>Endopterygota</taxon>
        <taxon>Coleoptera</taxon>
        <taxon>Polyphaga</taxon>
        <taxon>Elateriformia</taxon>
        <taxon>Elateroidea</taxon>
        <taxon>Lampyridae</taxon>
        <taxon>Lampyrinae</taxon>
        <taxon>Photinus</taxon>
    </lineage>
</organism>
<sequence>MSTESIANVRTFMNGAVSIESTTTLTANEKPRKRISCSYSNAQLCENADASSFSSESSLLDERPSTTPSKSLASTPNLLNGMGLEQLKSLKAKRAEEKKREENRIRLEKQRQNFKRWLANKKDEEEKERISKEKMTKHQSEKDYEKQRRQKEAELKYKLWCKRKEQEELEKKLKAKIDEIKSSEDHDRRTERNQTAYQNWLKNSVYKPMPIPLNRGLETLRSSASVTYINPIPWQPNIDESCLNSQK</sequence>
<feature type="compositionally biased region" description="Basic and acidic residues" evidence="1">
    <location>
        <begin position="120"/>
        <end position="148"/>
    </location>
</feature>
<feature type="compositionally biased region" description="Polar residues" evidence="1">
    <location>
        <begin position="65"/>
        <end position="78"/>
    </location>
</feature>
<name>A0A5N4AXM4_PHOPY</name>
<dbReference type="InterPro" id="IPR025259">
    <property type="entry name" value="CCDC34/181"/>
</dbReference>
<evidence type="ECO:0000313" key="3">
    <source>
        <dbReference type="EMBL" id="KAB0802101.1"/>
    </source>
</evidence>
<dbReference type="InterPro" id="IPR045323">
    <property type="entry name" value="CCDC34"/>
</dbReference>
<evidence type="ECO:0000256" key="1">
    <source>
        <dbReference type="SAM" id="MobiDB-lite"/>
    </source>
</evidence>
<evidence type="ECO:0000313" key="4">
    <source>
        <dbReference type="Proteomes" id="UP000327044"/>
    </source>
</evidence>
<comment type="caution">
    <text evidence="3">The sequence shown here is derived from an EMBL/GenBank/DDBJ whole genome shotgun (WGS) entry which is preliminary data.</text>
</comment>
<protein>
    <recommendedName>
        <fullName evidence="2">Coiled-coil domain-containing protein</fullName>
    </recommendedName>
</protein>
<evidence type="ECO:0000259" key="2">
    <source>
        <dbReference type="Pfam" id="PF13904"/>
    </source>
</evidence>
<dbReference type="AlphaFoldDB" id="A0A5N4AXM4"/>
<dbReference type="Proteomes" id="UP000327044">
    <property type="component" value="Unassembled WGS sequence"/>
</dbReference>
<dbReference type="PANTHER" id="PTHR23247">
    <property type="entry name" value="NY-REN-41 ANTIGEN L15 -RELATED"/>
    <property type="match status" value="1"/>
</dbReference>
<feature type="domain" description="Coiled-coil" evidence="2">
    <location>
        <begin position="85"/>
        <end position="234"/>
    </location>
</feature>
<feature type="compositionally biased region" description="Low complexity" evidence="1">
    <location>
        <begin position="48"/>
        <end position="58"/>
    </location>
</feature>
<feature type="region of interest" description="Disordered" evidence="1">
    <location>
        <begin position="48"/>
        <end position="86"/>
    </location>
</feature>
<dbReference type="Pfam" id="PF13904">
    <property type="entry name" value="CCDC34"/>
    <property type="match status" value="1"/>
</dbReference>